<feature type="compositionally biased region" description="Basic and acidic residues" evidence="1">
    <location>
        <begin position="395"/>
        <end position="406"/>
    </location>
</feature>
<feature type="compositionally biased region" description="Basic and acidic residues" evidence="1">
    <location>
        <begin position="573"/>
        <end position="582"/>
    </location>
</feature>
<name>A0A9P6Q6F8_9FUNG</name>
<dbReference type="Gene3D" id="3.40.50.1820">
    <property type="entry name" value="alpha/beta hydrolase"/>
    <property type="match status" value="1"/>
</dbReference>
<feature type="compositionally biased region" description="Basic and acidic residues" evidence="1">
    <location>
        <begin position="324"/>
        <end position="357"/>
    </location>
</feature>
<dbReference type="OrthoDB" id="10249433at2759"/>
<reference evidence="2" key="1">
    <citation type="journal article" date="2020" name="Fungal Divers.">
        <title>Resolving the Mortierellaceae phylogeny through synthesis of multi-gene phylogenetics and phylogenomics.</title>
        <authorList>
            <person name="Vandepol N."/>
            <person name="Liber J."/>
            <person name="Desiro A."/>
            <person name="Na H."/>
            <person name="Kennedy M."/>
            <person name="Barry K."/>
            <person name="Grigoriev I.V."/>
            <person name="Miller A.N."/>
            <person name="O'Donnell K."/>
            <person name="Stajich J.E."/>
            <person name="Bonito G."/>
        </authorList>
    </citation>
    <scope>NUCLEOTIDE SEQUENCE</scope>
    <source>
        <strain evidence="2">BC1065</strain>
    </source>
</reference>
<protein>
    <submittedName>
        <fullName evidence="2">Uncharacterized protein</fullName>
    </submittedName>
</protein>
<feature type="compositionally biased region" description="Acidic residues" evidence="1">
    <location>
        <begin position="524"/>
        <end position="534"/>
    </location>
</feature>
<dbReference type="AlphaFoldDB" id="A0A9P6Q6F8"/>
<comment type="caution">
    <text evidence="2">The sequence shown here is derived from an EMBL/GenBank/DDBJ whole genome shotgun (WGS) entry which is preliminary data.</text>
</comment>
<feature type="compositionally biased region" description="Acidic residues" evidence="1">
    <location>
        <begin position="407"/>
        <end position="424"/>
    </location>
</feature>
<evidence type="ECO:0000256" key="1">
    <source>
        <dbReference type="SAM" id="MobiDB-lite"/>
    </source>
</evidence>
<dbReference type="Proteomes" id="UP000807716">
    <property type="component" value="Unassembled WGS sequence"/>
</dbReference>
<feature type="compositionally biased region" description="Low complexity" evidence="1">
    <location>
        <begin position="266"/>
        <end position="278"/>
    </location>
</feature>
<dbReference type="SUPFAM" id="SSF53474">
    <property type="entry name" value="alpha/beta-Hydrolases"/>
    <property type="match status" value="1"/>
</dbReference>
<feature type="compositionally biased region" description="Low complexity" evidence="1">
    <location>
        <begin position="162"/>
        <end position="229"/>
    </location>
</feature>
<feature type="region of interest" description="Disordered" evidence="1">
    <location>
        <begin position="608"/>
        <end position="695"/>
    </location>
</feature>
<gene>
    <name evidence="2" type="ORF">DFQ27_002892</name>
</gene>
<organism evidence="2 3">
    <name type="scientific">Actinomortierella ambigua</name>
    <dbReference type="NCBI Taxonomy" id="1343610"/>
    <lineage>
        <taxon>Eukaryota</taxon>
        <taxon>Fungi</taxon>
        <taxon>Fungi incertae sedis</taxon>
        <taxon>Mucoromycota</taxon>
        <taxon>Mortierellomycotina</taxon>
        <taxon>Mortierellomycetes</taxon>
        <taxon>Mortierellales</taxon>
        <taxon>Mortierellaceae</taxon>
        <taxon>Actinomortierella</taxon>
    </lineage>
</organism>
<feature type="region of interest" description="Disordered" evidence="1">
    <location>
        <begin position="156"/>
        <end position="292"/>
    </location>
</feature>
<dbReference type="EMBL" id="JAAAJB010000212">
    <property type="protein sequence ID" value="KAG0261598.1"/>
    <property type="molecule type" value="Genomic_DNA"/>
</dbReference>
<evidence type="ECO:0000313" key="2">
    <source>
        <dbReference type="EMBL" id="KAG0261598.1"/>
    </source>
</evidence>
<feature type="compositionally biased region" description="Basic and acidic residues" evidence="1">
    <location>
        <begin position="425"/>
        <end position="467"/>
    </location>
</feature>
<feature type="compositionally biased region" description="Polar residues" evidence="1">
    <location>
        <begin position="496"/>
        <end position="506"/>
    </location>
</feature>
<dbReference type="InterPro" id="IPR029058">
    <property type="entry name" value="AB_hydrolase_fold"/>
</dbReference>
<evidence type="ECO:0000313" key="3">
    <source>
        <dbReference type="Proteomes" id="UP000807716"/>
    </source>
</evidence>
<feature type="compositionally biased region" description="Polar residues" evidence="1">
    <location>
        <begin position="538"/>
        <end position="549"/>
    </location>
</feature>
<sequence length="746" mass="82357">MPEELTRDREEQRRHMADMIYQGQKLLVSRWKHYPVNLPAIIFHGTEDPICSCKATAAVSNQIIKLEPVHFRFKSWKGTRHDPHWDNDCQAIRNEYIHWIKSLTRHFTRPPLENEFPCQPHFLAPLNRNTADESTNSLLSKPEKKIQRAMEVLGLSQRHSGQQQQQPLQPEQPPSKLTATTATTATATATAKPTTTATTETTASASSSKSALTSSTTSAAPTSAPPKESQSQTQELPKELPPTATTKKRWSFFSGILSKKRTSQVATDPSSDPSAPTPGVASGRDHAAMVASLASTSQELKVEPIQGLADLTRQLELERQRIEEKRREFGLVQVQKEEKVDKDGEVQKIEEEVHKQEEEEVQKEEEEEEEEEEQQQQQEQMEVQKEEELNEEDGEAQKKKTEADEVQKEEEDVQKEEEDVQKEEEDVHKEEEDVHKEEEVAQKEEDVQRKEEEEGVHKEDVDVQKEEEAQEEEEEVLKEEGVQEGQKLGDVVDSAPASSGIVQDTAVSPLPLTNAINTDHTEPDAGDGDGEGGGDIDNSNGTNTTNTVITPGDPPNVYPAEGSLEIEQTELPEPDHDGEHPDLQPAEEPVECQQLPHTVLNSPVLETLVDPEMVPEEPSSEPAAIDSGSHTAEPAATEDPAHHLVSDQEQSPAEHSQAHEGGSGSPPTLSIPADDLGLERMATEESESSTLVPSDPFVAQLADSASEAKTANIPPDMLLNQLIQDIANSISNPLPASTPLNPDHFG</sequence>
<feature type="region of interest" description="Disordered" evidence="1">
    <location>
        <begin position="324"/>
        <end position="594"/>
    </location>
</feature>
<keyword evidence="3" id="KW-1185">Reference proteome</keyword>
<proteinExistence type="predicted"/>
<accession>A0A9P6Q6F8</accession>
<feature type="compositionally biased region" description="Acidic residues" evidence="1">
    <location>
        <begin position="358"/>
        <end position="374"/>
    </location>
</feature>
<feature type="compositionally biased region" description="Acidic residues" evidence="1">
    <location>
        <begin position="468"/>
        <end position="477"/>
    </location>
</feature>